<evidence type="ECO:0000313" key="4">
    <source>
        <dbReference type="Proteomes" id="UP001151760"/>
    </source>
</evidence>
<dbReference type="Pfam" id="PF14223">
    <property type="entry name" value="Retrotran_gag_2"/>
    <property type="match status" value="1"/>
</dbReference>
<reference evidence="3" key="1">
    <citation type="journal article" date="2022" name="Int. J. Mol. Sci.">
        <title>Draft Genome of Tanacetum Coccineum: Genomic Comparison of Closely Related Tanacetum-Family Plants.</title>
        <authorList>
            <person name="Yamashiro T."/>
            <person name="Shiraishi A."/>
            <person name="Nakayama K."/>
            <person name="Satake H."/>
        </authorList>
    </citation>
    <scope>NUCLEOTIDE SEQUENCE</scope>
</reference>
<dbReference type="PANTHER" id="PTHR42648">
    <property type="entry name" value="TRANSPOSASE, PUTATIVE-RELATED"/>
    <property type="match status" value="1"/>
</dbReference>
<evidence type="ECO:0000259" key="2">
    <source>
        <dbReference type="PROSITE" id="PS50994"/>
    </source>
</evidence>
<dbReference type="InterPro" id="IPR039537">
    <property type="entry name" value="Retrotran_Ty1/copia-like"/>
</dbReference>
<evidence type="ECO:0000313" key="3">
    <source>
        <dbReference type="EMBL" id="GJS98892.1"/>
    </source>
</evidence>
<dbReference type="Pfam" id="PF13976">
    <property type="entry name" value="gag_pre-integrs"/>
    <property type="match status" value="1"/>
</dbReference>
<keyword evidence="4" id="KW-1185">Reference proteome</keyword>
<evidence type="ECO:0000256" key="1">
    <source>
        <dbReference type="SAM" id="MobiDB-lite"/>
    </source>
</evidence>
<dbReference type="InterPro" id="IPR001584">
    <property type="entry name" value="Integrase_cat-core"/>
</dbReference>
<accession>A0ABQ5ACL3</accession>
<gene>
    <name evidence="3" type="ORF">Tco_0820062</name>
</gene>
<dbReference type="PROSITE" id="PS50994">
    <property type="entry name" value="INTEGRASE"/>
    <property type="match status" value="1"/>
</dbReference>
<comment type="caution">
    <text evidence="3">The sequence shown here is derived from an EMBL/GenBank/DDBJ whole genome shotgun (WGS) entry which is preliminary data.</text>
</comment>
<dbReference type="Proteomes" id="UP001151760">
    <property type="component" value="Unassembled WGS sequence"/>
</dbReference>
<sequence length="868" mass="97833">MESKKYLEGQSMQRPPLFESDGFIYWKNRFETYVKSKDLDLWHVITDGDFPLIQNIPETKKDEVVPFHKQNDDLKNKLAKNNEAKMVIYNALPHKEYERIFMCQTAKEIWDTLLITHQGRISGKGKIKTGTLDFDDVYFCKELKYNLFSVSQICDKKNNVLFTDTGCLVLSSNFKLLDESQVLLRVPRKDNIYSVDLKSVFPTGGLTCLFAKATTDESNLWYKRLGHINYKTMNKLVRGNLNGVAKRKNRTLIDAARTMLVDSKLPTTFWAETVNTACYVLNRALVIKPHNKTPYELIRGRPPLIDLMKPFGCPVTILNTRDYLGKFDENADEGFFVRYSVVRFQTNGIAGTKDNIIIGQAKKKKEPEQEYILIPICTTDPLISQGPKDSALDAGKKATETEHINNTNSFNTVSLPVNTAGPSFVNAASPSPINAARTPAKEEVDMNNVVSSYTIPDAPLTKFLKDHPKYQIFVVYLPNGGDVKSALYGKNRIGGYMSVNTSPAFEDLDFLTKYTTKVEKRCSHGLHQAPRACQDKYVADILNFFEFSTVKTSSTPMEPNKALIKDAEAEDVDVHLYKSMIGSLMYLTASRPDIIFAVCACARFQVTPKTSHLYAMKRIFYDTKKVESFIIPLSPNTLGQLRMAKKAELNNGLNRNSGQREIRPIWNNVQRVNKQNQFVPIAVLTRTGKILVNTARASNTKNVSTARHSFNRQAVLTISAVGGKRETAVKPSTGVIGRPQMIQQAKFKNKDVIEFCGSKGIKRDYSNARTPQQNGVAERKNMTLIEAARQEKDANDAAESRRTGIFIRNLRTLYTSMTSKASITKIFSPYDGLSLSDPTNHEQDDSEIPSLEYNESKSTNGNFYKISI</sequence>
<reference evidence="3" key="2">
    <citation type="submission" date="2022-01" db="EMBL/GenBank/DDBJ databases">
        <authorList>
            <person name="Yamashiro T."/>
            <person name="Shiraishi A."/>
            <person name="Satake H."/>
            <person name="Nakayama K."/>
        </authorList>
    </citation>
    <scope>NUCLEOTIDE SEQUENCE</scope>
</reference>
<dbReference type="EMBL" id="BQNB010012078">
    <property type="protein sequence ID" value="GJS98892.1"/>
    <property type="molecule type" value="Genomic_DNA"/>
</dbReference>
<name>A0ABQ5ACL3_9ASTR</name>
<feature type="region of interest" description="Disordered" evidence="1">
    <location>
        <begin position="835"/>
        <end position="854"/>
    </location>
</feature>
<dbReference type="InterPro" id="IPR036397">
    <property type="entry name" value="RNaseH_sf"/>
</dbReference>
<dbReference type="PANTHER" id="PTHR42648:SF32">
    <property type="entry name" value="RIBONUCLEASE H-LIKE DOMAIN, GAG-PRE-INTEGRASE DOMAIN PROTEIN-RELATED"/>
    <property type="match status" value="1"/>
</dbReference>
<dbReference type="InterPro" id="IPR012337">
    <property type="entry name" value="RNaseH-like_sf"/>
</dbReference>
<protein>
    <submittedName>
        <fullName evidence="3">Ribonuclease H-like domain-containing protein</fullName>
    </submittedName>
</protein>
<dbReference type="SUPFAM" id="SSF53098">
    <property type="entry name" value="Ribonuclease H-like"/>
    <property type="match status" value="2"/>
</dbReference>
<feature type="domain" description="Integrase catalytic" evidence="2">
    <location>
        <begin position="660"/>
        <end position="837"/>
    </location>
</feature>
<dbReference type="Gene3D" id="3.30.420.10">
    <property type="entry name" value="Ribonuclease H-like superfamily/Ribonuclease H"/>
    <property type="match status" value="2"/>
</dbReference>
<organism evidence="3 4">
    <name type="scientific">Tanacetum coccineum</name>
    <dbReference type="NCBI Taxonomy" id="301880"/>
    <lineage>
        <taxon>Eukaryota</taxon>
        <taxon>Viridiplantae</taxon>
        <taxon>Streptophyta</taxon>
        <taxon>Embryophyta</taxon>
        <taxon>Tracheophyta</taxon>
        <taxon>Spermatophyta</taxon>
        <taxon>Magnoliopsida</taxon>
        <taxon>eudicotyledons</taxon>
        <taxon>Gunneridae</taxon>
        <taxon>Pentapetalae</taxon>
        <taxon>asterids</taxon>
        <taxon>campanulids</taxon>
        <taxon>Asterales</taxon>
        <taxon>Asteraceae</taxon>
        <taxon>Asteroideae</taxon>
        <taxon>Anthemideae</taxon>
        <taxon>Anthemidinae</taxon>
        <taxon>Tanacetum</taxon>
    </lineage>
</organism>
<proteinExistence type="predicted"/>
<dbReference type="InterPro" id="IPR025724">
    <property type="entry name" value="GAG-pre-integrase_dom"/>
</dbReference>